<dbReference type="RefSeq" id="WP_125694668.1">
    <property type="nucleotide sequence ID" value="NZ_JBHSSK010000027.1"/>
</dbReference>
<dbReference type="Proteomes" id="UP001596254">
    <property type="component" value="Unassembled WGS sequence"/>
</dbReference>
<sequence>MKRNIVLISLALVSLGLGLATTSVTANAKTINYGSIARGSSYHGVFVRFKFNKRLSHVSNNPNTWNNVAVYDTQIKNRSKKSVRFYFSKLYFAPLDNDYSEDSTFHVNRPHKYVTVKPHHTKVVKNSFRDSENAMDSLYMPEFKNKHTVTYYSNNNTYLTIINSMHHASKGYGWHPTWKWSKH</sequence>
<accession>A0ABW1STX6</accession>
<dbReference type="EMBL" id="JBHSSK010000027">
    <property type="protein sequence ID" value="MFC6207920.1"/>
    <property type="molecule type" value="Genomic_DNA"/>
</dbReference>
<reference evidence="3" key="1">
    <citation type="journal article" date="2019" name="Int. J. Syst. Evol. Microbiol.">
        <title>The Global Catalogue of Microorganisms (GCM) 10K type strain sequencing project: providing services to taxonomists for standard genome sequencing and annotation.</title>
        <authorList>
            <consortium name="The Broad Institute Genomics Platform"/>
            <consortium name="The Broad Institute Genome Sequencing Center for Infectious Disease"/>
            <person name="Wu L."/>
            <person name="Ma J."/>
        </authorList>
    </citation>
    <scope>NUCLEOTIDE SEQUENCE [LARGE SCALE GENOMIC DNA]</scope>
    <source>
        <strain evidence="3">CCM 8905</strain>
    </source>
</reference>
<comment type="caution">
    <text evidence="2">The sequence shown here is derived from an EMBL/GenBank/DDBJ whole genome shotgun (WGS) entry which is preliminary data.</text>
</comment>
<gene>
    <name evidence="2" type="ORF">ACFP1G_10660</name>
</gene>
<evidence type="ECO:0008006" key="4">
    <source>
        <dbReference type="Google" id="ProtNLM"/>
    </source>
</evidence>
<evidence type="ECO:0000313" key="3">
    <source>
        <dbReference type="Proteomes" id="UP001596254"/>
    </source>
</evidence>
<organism evidence="2 3">
    <name type="scientific">Levilactobacillus tongjiangensis</name>
    <dbReference type="NCBI Taxonomy" id="2486023"/>
    <lineage>
        <taxon>Bacteria</taxon>
        <taxon>Bacillati</taxon>
        <taxon>Bacillota</taxon>
        <taxon>Bacilli</taxon>
        <taxon>Lactobacillales</taxon>
        <taxon>Lactobacillaceae</taxon>
        <taxon>Levilactobacillus</taxon>
    </lineage>
</organism>
<evidence type="ECO:0000256" key="1">
    <source>
        <dbReference type="SAM" id="SignalP"/>
    </source>
</evidence>
<evidence type="ECO:0000313" key="2">
    <source>
        <dbReference type="EMBL" id="MFC6207920.1"/>
    </source>
</evidence>
<feature type="chain" id="PRO_5046950692" description="DUF4352 domain-containing protein" evidence="1">
    <location>
        <begin position="29"/>
        <end position="183"/>
    </location>
</feature>
<protein>
    <recommendedName>
        <fullName evidence="4">DUF4352 domain-containing protein</fullName>
    </recommendedName>
</protein>
<feature type="signal peptide" evidence="1">
    <location>
        <begin position="1"/>
        <end position="28"/>
    </location>
</feature>
<name>A0ABW1STX6_9LACO</name>
<proteinExistence type="predicted"/>
<keyword evidence="3" id="KW-1185">Reference proteome</keyword>
<keyword evidence="1" id="KW-0732">Signal</keyword>